<dbReference type="EMBL" id="KN847323">
    <property type="protein sequence ID" value="KIW49616.1"/>
    <property type="molecule type" value="Genomic_DNA"/>
</dbReference>
<dbReference type="GO" id="GO:0008270">
    <property type="term" value="F:zinc ion binding"/>
    <property type="evidence" value="ECO:0007669"/>
    <property type="project" value="UniProtKB-KW"/>
</dbReference>
<dbReference type="InterPro" id="IPR001214">
    <property type="entry name" value="SET_dom"/>
</dbReference>
<proteinExistence type="predicted"/>
<dbReference type="OrthoDB" id="5945798at2759"/>
<keyword evidence="1" id="KW-0479">Metal-binding</keyword>
<dbReference type="CDD" id="cd20071">
    <property type="entry name" value="SET_SMYD"/>
    <property type="match status" value="1"/>
</dbReference>
<keyword evidence="2 4" id="KW-0863">Zinc-finger</keyword>
<dbReference type="RefSeq" id="XP_013310200.1">
    <property type="nucleotide sequence ID" value="XM_013454746.1"/>
</dbReference>
<dbReference type="Gene3D" id="6.10.140.2220">
    <property type="match status" value="1"/>
</dbReference>
<evidence type="ECO:0000256" key="1">
    <source>
        <dbReference type="ARBA" id="ARBA00022723"/>
    </source>
</evidence>
<dbReference type="Gene3D" id="1.10.220.160">
    <property type="match status" value="1"/>
</dbReference>
<accession>A0A0D2BBV9</accession>
<name>A0A0D2BBV9_9EURO</name>
<dbReference type="PANTHER" id="PTHR12197:SF251">
    <property type="entry name" value="EG:BACR7C10.4 PROTEIN"/>
    <property type="match status" value="1"/>
</dbReference>
<sequence length="531" mass="60760">MSFNDRDIVIEDLNVRVVYSAGEGDRSVLAARDITAKSQLMLVDHPLLIALDTPHLAVNCYSCFRTPRELPRDVQGQAPSLQRCSGCKVVRFCDKICQKQAWLYHRLECKLYARLYPRILPSNVRAMVRLLKQQKAGQIPPEEWMHLLSLESHMEEIGRAGGERWEDLSLMTQGIKAYSKSDQSPELILRLLCILTINSFTLTNFISEPMGLALHPKTSQFNHSCRPNAFVRFDVFKSVSAPEKSGQHHISVHALRDIHENEEITLGYVDGTYPFEKRQQELKERYFFTCSCELCTKEREAAANPSHTTSIVNSKAKEAEQYAEQVHSDVQSEPGLEYTQVDKIKQAMAGLAGTASWRLHHYPWPQLRTQLLAGLIGLGKYSEALLQSAIMARVTHPAMFEQAYHPLRLVQMFALWNLCNSCMDDEEEREETGRPWDARRFRMLDLLSCVVLDDIHKALVDGVRINGYLEHMIEQALRRPPREARTWDNFQDKPAQAREVAWAWLDELIRAQLRKEGVSQTIVDSAMTNQG</sequence>
<evidence type="ECO:0000256" key="4">
    <source>
        <dbReference type="PROSITE-ProRule" id="PRU00134"/>
    </source>
</evidence>
<organism evidence="7 8">
    <name type="scientific">Exophiala xenobiotica</name>
    <dbReference type="NCBI Taxonomy" id="348802"/>
    <lineage>
        <taxon>Eukaryota</taxon>
        <taxon>Fungi</taxon>
        <taxon>Dikarya</taxon>
        <taxon>Ascomycota</taxon>
        <taxon>Pezizomycotina</taxon>
        <taxon>Eurotiomycetes</taxon>
        <taxon>Chaetothyriomycetidae</taxon>
        <taxon>Chaetothyriales</taxon>
        <taxon>Herpotrichiellaceae</taxon>
        <taxon>Exophiala</taxon>
    </lineage>
</organism>
<feature type="domain" description="SET" evidence="5">
    <location>
        <begin position="13"/>
        <end position="269"/>
    </location>
</feature>
<evidence type="ECO:0000256" key="3">
    <source>
        <dbReference type="ARBA" id="ARBA00022833"/>
    </source>
</evidence>
<dbReference type="GO" id="GO:0005634">
    <property type="term" value="C:nucleus"/>
    <property type="evidence" value="ECO:0007669"/>
    <property type="project" value="TreeGrafter"/>
</dbReference>
<protein>
    <submittedName>
        <fullName evidence="7">Uncharacterized protein</fullName>
    </submittedName>
</protein>
<dbReference type="AlphaFoldDB" id="A0A0D2BBV9"/>
<dbReference type="InterPro" id="IPR050869">
    <property type="entry name" value="H3K4_H4K5_MeTrfase"/>
</dbReference>
<evidence type="ECO:0000259" key="6">
    <source>
        <dbReference type="PROSITE" id="PS50865"/>
    </source>
</evidence>
<evidence type="ECO:0000259" key="5">
    <source>
        <dbReference type="PROSITE" id="PS50280"/>
    </source>
</evidence>
<dbReference type="PROSITE" id="PS50280">
    <property type="entry name" value="SET"/>
    <property type="match status" value="1"/>
</dbReference>
<dbReference type="InterPro" id="IPR046341">
    <property type="entry name" value="SET_dom_sf"/>
</dbReference>
<feature type="domain" description="MYND-type" evidence="6">
    <location>
        <begin position="60"/>
        <end position="109"/>
    </location>
</feature>
<keyword evidence="8" id="KW-1185">Reference proteome</keyword>
<gene>
    <name evidence="7" type="ORF">PV05_11283</name>
</gene>
<evidence type="ECO:0000313" key="7">
    <source>
        <dbReference type="EMBL" id="KIW49616.1"/>
    </source>
</evidence>
<dbReference type="Gene3D" id="2.170.270.10">
    <property type="entry name" value="SET domain"/>
    <property type="match status" value="1"/>
</dbReference>
<evidence type="ECO:0000313" key="8">
    <source>
        <dbReference type="Proteomes" id="UP000054342"/>
    </source>
</evidence>
<evidence type="ECO:0000256" key="2">
    <source>
        <dbReference type="ARBA" id="ARBA00022771"/>
    </source>
</evidence>
<dbReference type="HOGENOM" id="CLU_018406_5_1_1"/>
<dbReference type="Pfam" id="PF01753">
    <property type="entry name" value="zf-MYND"/>
    <property type="match status" value="1"/>
</dbReference>
<keyword evidence="3" id="KW-0862">Zinc</keyword>
<dbReference type="Pfam" id="PF00856">
    <property type="entry name" value="SET"/>
    <property type="match status" value="1"/>
</dbReference>
<dbReference type="PANTHER" id="PTHR12197">
    <property type="entry name" value="HISTONE-LYSINE N-METHYLTRANSFERASE SMYD"/>
    <property type="match status" value="1"/>
</dbReference>
<dbReference type="SUPFAM" id="SSF82199">
    <property type="entry name" value="SET domain"/>
    <property type="match status" value="1"/>
</dbReference>
<dbReference type="Proteomes" id="UP000054342">
    <property type="component" value="Unassembled WGS sequence"/>
</dbReference>
<reference evidence="7 8" key="1">
    <citation type="submission" date="2015-01" db="EMBL/GenBank/DDBJ databases">
        <title>The Genome Sequence of Exophiala xenobiotica CBS118157.</title>
        <authorList>
            <consortium name="The Broad Institute Genomics Platform"/>
            <person name="Cuomo C."/>
            <person name="de Hoog S."/>
            <person name="Gorbushina A."/>
            <person name="Stielow B."/>
            <person name="Teixiera M."/>
            <person name="Abouelleil A."/>
            <person name="Chapman S.B."/>
            <person name="Priest M."/>
            <person name="Young S.K."/>
            <person name="Wortman J."/>
            <person name="Nusbaum C."/>
            <person name="Birren B."/>
        </authorList>
    </citation>
    <scope>NUCLEOTIDE SEQUENCE [LARGE SCALE GENOMIC DNA]</scope>
    <source>
        <strain evidence="7 8">CBS 118157</strain>
    </source>
</reference>
<dbReference type="PROSITE" id="PS50865">
    <property type="entry name" value="ZF_MYND_2"/>
    <property type="match status" value="1"/>
</dbReference>
<dbReference type="InterPro" id="IPR002893">
    <property type="entry name" value="Znf_MYND"/>
</dbReference>
<dbReference type="STRING" id="348802.A0A0D2BBV9"/>
<dbReference type="GeneID" id="25333191"/>